<dbReference type="Proteomes" id="UP000054564">
    <property type="component" value="Unassembled WGS sequence"/>
</dbReference>
<dbReference type="PANTHER" id="PTHR33069">
    <property type="entry name" value="CHROMOSOME 7, WHOLE GENOME SHOTGUN SEQUENCE-RELATED"/>
    <property type="match status" value="1"/>
</dbReference>
<organism evidence="1 2">
    <name type="scientific">Puccinia striiformis f. sp. tritici PST-78</name>
    <dbReference type="NCBI Taxonomy" id="1165861"/>
    <lineage>
        <taxon>Eukaryota</taxon>
        <taxon>Fungi</taxon>
        <taxon>Dikarya</taxon>
        <taxon>Basidiomycota</taxon>
        <taxon>Pucciniomycotina</taxon>
        <taxon>Pucciniomycetes</taxon>
        <taxon>Pucciniales</taxon>
        <taxon>Pucciniaceae</taxon>
        <taxon>Puccinia</taxon>
    </lineage>
</organism>
<accession>A0A0L0W0E7</accession>
<reference evidence="2" key="1">
    <citation type="submission" date="2014-03" db="EMBL/GenBank/DDBJ databases">
        <title>The Genome Sequence of Puccinia striiformis f. sp. tritici PST-78.</title>
        <authorList>
            <consortium name="The Broad Institute Genome Sequencing Platform"/>
            <person name="Cuomo C."/>
            <person name="Hulbert S."/>
            <person name="Chen X."/>
            <person name="Walker B."/>
            <person name="Young S.K."/>
            <person name="Zeng Q."/>
            <person name="Gargeya S."/>
            <person name="Fitzgerald M."/>
            <person name="Haas B."/>
            <person name="Abouelleil A."/>
            <person name="Alvarado L."/>
            <person name="Arachchi H.M."/>
            <person name="Berlin A.M."/>
            <person name="Chapman S.B."/>
            <person name="Goldberg J."/>
            <person name="Griggs A."/>
            <person name="Gujja S."/>
            <person name="Hansen M."/>
            <person name="Howarth C."/>
            <person name="Imamovic A."/>
            <person name="Larimer J."/>
            <person name="McCowan C."/>
            <person name="Montmayeur A."/>
            <person name="Murphy C."/>
            <person name="Neiman D."/>
            <person name="Pearson M."/>
            <person name="Priest M."/>
            <person name="Roberts A."/>
            <person name="Saif S."/>
            <person name="Shea T."/>
            <person name="Sisk P."/>
            <person name="Sykes S."/>
            <person name="Wortman J."/>
            <person name="Nusbaum C."/>
            <person name="Birren B."/>
        </authorList>
    </citation>
    <scope>NUCLEOTIDE SEQUENCE [LARGE SCALE GENOMIC DNA]</scope>
    <source>
        <strain evidence="2">race PST-78</strain>
    </source>
</reference>
<evidence type="ECO:0000313" key="1">
    <source>
        <dbReference type="EMBL" id="KNF04978.1"/>
    </source>
</evidence>
<name>A0A0L0W0E7_9BASI</name>
<dbReference type="STRING" id="1165861.A0A0L0W0E7"/>
<protein>
    <submittedName>
        <fullName evidence="1">Uncharacterized protein</fullName>
    </submittedName>
</protein>
<dbReference type="EMBL" id="AJIL01000010">
    <property type="protein sequence ID" value="KNF04978.1"/>
    <property type="molecule type" value="Genomic_DNA"/>
</dbReference>
<sequence length="348" mass="40334">MTNFTDNYVHTTDPDPSEIQHHRLQGDLVRQGFERLIEQYTTEDDRIQSTLYTLCPERLDSVPNQTNDEHDGDAKIFRLNRLDDMLSDIVFDKMYCVLNYSSLLILQLRLSTETWKEQTVKLTPGGACSTTPSPFKIKIEETIRWLNGCELDLVRQHWPASVRSINGILAEFSLWTDPAYKIEQEKLFAKILYARKISGLSPSEPALQLAQSLIPLIKLSRLFFKKSSGWKLNAKRLPLFTQMSSNQLEHLDACSRHCSKIIAEFQVIVVLKPLPRVFPCDHHIQMTNQLKTHSETTFFSIVTYFVLDNRPVEDYRAWLVDWYTAFNLTIRNFTKKVISCGMHHPRPG</sequence>
<gene>
    <name evidence="1" type="ORF">PSTG_02032</name>
</gene>
<dbReference type="PANTHER" id="PTHR33069:SF3">
    <property type="entry name" value="DYNEIN HEAVY CHAIN TAIL DOMAIN-CONTAINING PROTEIN"/>
    <property type="match status" value="1"/>
</dbReference>
<keyword evidence="2" id="KW-1185">Reference proteome</keyword>
<evidence type="ECO:0000313" key="2">
    <source>
        <dbReference type="Proteomes" id="UP000054564"/>
    </source>
</evidence>
<dbReference type="AlphaFoldDB" id="A0A0L0W0E7"/>
<proteinExistence type="predicted"/>
<comment type="caution">
    <text evidence="1">The sequence shown here is derived from an EMBL/GenBank/DDBJ whole genome shotgun (WGS) entry which is preliminary data.</text>
</comment>